<reference evidence="1" key="1">
    <citation type="submission" date="2018-06" db="EMBL/GenBank/DDBJ databases">
        <authorList>
            <person name="Zhirakovskaya E."/>
        </authorList>
    </citation>
    <scope>NUCLEOTIDE SEQUENCE</scope>
</reference>
<organism evidence="1">
    <name type="scientific">hydrothermal vent metagenome</name>
    <dbReference type="NCBI Taxonomy" id="652676"/>
    <lineage>
        <taxon>unclassified sequences</taxon>
        <taxon>metagenomes</taxon>
        <taxon>ecological metagenomes</taxon>
    </lineage>
</organism>
<accession>A0A3B0UEY5</accession>
<protein>
    <submittedName>
        <fullName evidence="1">Uncharacterized protein</fullName>
    </submittedName>
</protein>
<name>A0A3B0UEY5_9ZZZZ</name>
<gene>
    <name evidence="1" type="ORF">MNBD_BACTEROID05-646</name>
</gene>
<proteinExistence type="predicted"/>
<dbReference type="EMBL" id="UOEN01000438">
    <property type="protein sequence ID" value="VAW18904.1"/>
    <property type="molecule type" value="Genomic_DNA"/>
</dbReference>
<evidence type="ECO:0000313" key="1">
    <source>
        <dbReference type="EMBL" id="VAW18904.1"/>
    </source>
</evidence>
<dbReference type="AlphaFoldDB" id="A0A3B0UEY5"/>
<sequence>MKKIILFFVFLVLASQSFAQDINKFVGQWTYESVVFLTISQKNNVLNLESPENSTWRSEFQNIRIEEGVLKFEQINYMIDDSFKEQYGTDHPYSGVVNYSEIWESEEGEMVYRLWTDYMEAEPPVVITRLMK</sequence>